<name>A0A8C2TY27_COTJA</name>
<proteinExistence type="predicted"/>
<dbReference type="Ensembl" id="ENSCJPT00005027028.1">
    <property type="protein sequence ID" value="ENSCJPP00005019524.1"/>
    <property type="gene ID" value="ENSCJPG00005015814.1"/>
</dbReference>
<reference evidence="1" key="2">
    <citation type="submission" date="2025-08" db="UniProtKB">
        <authorList>
            <consortium name="Ensembl"/>
        </authorList>
    </citation>
    <scope>IDENTIFICATION</scope>
</reference>
<dbReference type="Proteomes" id="UP000694412">
    <property type="component" value="Chromosome 1"/>
</dbReference>
<dbReference type="AlphaFoldDB" id="A0A8C2TY27"/>
<sequence length="65" mass="7239">MSTAPLSLVNIPLVSKSIELTTEIILNQMGCSEYHPQLINYCSNTEIQISMLQLCYCHHNTGDSP</sequence>
<evidence type="ECO:0000313" key="2">
    <source>
        <dbReference type="Proteomes" id="UP000694412"/>
    </source>
</evidence>
<organism evidence="1 2">
    <name type="scientific">Coturnix japonica</name>
    <name type="common">Japanese quail</name>
    <name type="synonym">Coturnix coturnix japonica</name>
    <dbReference type="NCBI Taxonomy" id="93934"/>
    <lineage>
        <taxon>Eukaryota</taxon>
        <taxon>Metazoa</taxon>
        <taxon>Chordata</taxon>
        <taxon>Craniata</taxon>
        <taxon>Vertebrata</taxon>
        <taxon>Euteleostomi</taxon>
        <taxon>Archelosauria</taxon>
        <taxon>Archosauria</taxon>
        <taxon>Dinosauria</taxon>
        <taxon>Saurischia</taxon>
        <taxon>Theropoda</taxon>
        <taxon>Coelurosauria</taxon>
        <taxon>Aves</taxon>
        <taxon>Neognathae</taxon>
        <taxon>Galloanserae</taxon>
        <taxon>Galliformes</taxon>
        <taxon>Phasianidae</taxon>
        <taxon>Perdicinae</taxon>
        <taxon>Coturnix</taxon>
    </lineage>
</organism>
<reference evidence="1" key="3">
    <citation type="submission" date="2025-09" db="UniProtKB">
        <authorList>
            <consortium name="Ensembl"/>
        </authorList>
    </citation>
    <scope>IDENTIFICATION</scope>
</reference>
<evidence type="ECO:0000313" key="1">
    <source>
        <dbReference type="Ensembl" id="ENSCJPP00005019524.1"/>
    </source>
</evidence>
<protein>
    <submittedName>
        <fullName evidence="1">Uncharacterized protein</fullName>
    </submittedName>
</protein>
<keyword evidence="2" id="KW-1185">Reference proteome</keyword>
<accession>A0A8C2TY27</accession>
<reference evidence="1" key="1">
    <citation type="submission" date="2015-11" db="EMBL/GenBank/DDBJ databases">
        <authorList>
            <consortium name="International Coturnix japonica Genome Analysis Consortium"/>
            <person name="Warren W."/>
            <person name="Burt D.W."/>
            <person name="Antin P.B."/>
            <person name="Lanford R."/>
            <person name="Gros J."/>
            <person name="Wilson R.K."/>
        </authorList>
    </citation>
    <scope>NUCLEOTIDE SEQUENCE [LARGE SCALE GENOMIC DNA]</scope>
</reference>